<feature type="compositionally biased region" description="Low complexity" evidence="1">
    <location>
        <begin position="339"/>
        <end position="349"/>
    </location>
</feature>
<reference evidence="5 6" key="1">
    <citation type="submission" date="2024-07" db="EMBL/GenBank/DDBJ databases">
        <title>Section-level genome sequencing and comparative genomics of Aspergillus sections Usti and Cavernicolus.</title>
        <authorList>
            <consortium name="Lawrence Berkeley National Laboratory"/>
            <person name="Nybo J.L."/>
            <person name="Vesth T.C."/>
            <person name="Theobald S."/>
            <person name="Frisvad J.C."/>
            <person name="Larsen T.O."/>
            <person name="Kjaerboelling I."/>
            <person name="Rothschild-Mancinelli K."/>
            <person name="Lyhne E.K."/>
            <person name="Kogle M.E."/>
            <person name="Barry K."/>
            <person name="Clum A."/>
            <person name="Na H."/>
            <person name="Ledsgaard L."/>
            <person name="Lin J."/>
            <person name="Lipzen A."/>
            <person name="Kuo A."/>
            <person name="Riley R."/>
            <person name="Mondo S."/>
            <person name="Labutti K."/>
            <person name="Haridas S."/>
            <person name="Pangalinan J."/>
            <person name="Salamov A.A."/>
            <person name="Simmons B.A."/>
            <person name="Magnuson J.K."/>
            <person name="Chen J."/>
            <person name="Drula E."/>
            <person name="Henrissat B."/>
            <person name="Wiebenga A."/>
            <person name="Lubbers R.J."/>
            <person name="Gomes A.C."/>
            <person name="Makela M.R."/>
            <person name="Stajich J."/>
            <person name="Grigoriev I.V."/>
            <person name="Mortensen U.H."/>
            <person name="De Vries R.P."/>
            <person name="Baker S.E."/>
            <person name="Andersen M.R."/>
        </authorList>
    </citation>
    <scope>NUCLEOTIDE SEQUENCE [LARGE SCALE GENOMIC DNA]</scope>
    <source>
        <strain evidence="5 6">CBS 209.92</strain>
    </source>
</reference>
<feature type="region of interest" description="Disordered" evidence="1">
    <location>
        <begin position="869"/>
        <end position="924"/>
    </location>
</feature>
<keyword evidence="3" id="KW-0732">Signal</keyword>
<feature type="transmembrane region" description="Helical" evidence="2">
    <location>
        <begin position="687"/>
        <end position="704"/>
    </location>
</feature>
<keyword evidence="2" id="KW-1133">Transmembrane helix</keyword>
<dbReference type="InterPro" id="IPR018620">
    <property type="entry name" value="Ubiquitin3-bd_protein_But2_C"/>
</dbReference>
<dbReference type="InterPro" id="IPR000326">
    <property type="entry name" value="PAP2/HPO"/>
</dbReference>
<dbReference type="CDD" id="cd03390">
    <property type="entry name" value="PAP2_containing_1_like"/>
    <property type="match status" value="1"/>
</dbReference>
<feature type="domain" description="Phosphatidic acid phosphatase type 2/haloperoxidase" evidence="4">
    <location>
        <begin position="622"/>
        <end position="762"/>
    </location>
</feature>
<dbReference type="Gene3D" id="1.20.144.10">
    <property type="entry name" value="Phosphatidic acid phosphatase type 2/haloperoxidase"/>
    <property type="match status" value="1"/>
</dbReference>
<accession>A0ABR4GFJ9</accession>
<organism evidence="5 6">
    <name type="scientific">Aspergillus keveii</name>
    <dbReference type="NCBI Taxonomy" id="714993"/>
    <lineage>
        <taxon>Eukaryota</taxon>
        <taxon>Fungi</taxon>
        <taxon>Dikarya</taxon>
        <taxon>Ascomycota</taxon>
        <taxon>Pezizomycotina</taxon>
        <taxon>Eurotiomycetes</taxon>
        <taxon>Eurotiomycetidae</taxon>
        <taxon>Eurotiales</taxon>
        <taxon>Aspergillaceae</taxon>
        <taxon>Aspergillus</taxon>
        <taxon>Aspergillus subgen. Nidulantes</taxon>
    </lineage>
</organism>
<feature type="signal peptide" evidence="3">
    <location>
        <begin position="1"/>
        <end position="16"/>
    </location>
</feature>
<evidence type="ECO:0000313" key="6">
    <source>
        <dbReference type="Proteomes" id="UP001610563"/>
    </source>
</evidence>
<dbReference type="Proteomes" id="UP001610563">
    <property type="component" value="Unassembled WGS sequence"/>
</dbReference>
<dbReference type="Pfam" id="PF09792">
    <property type="entry name" value="But2"/>
    <property type="match status" value="1"/>
</dbReference>
<feature type="chain" id="PRO_5045517017" evidence="3">
    <location>
        <begin position="17"/>
        <end position="924"/>
    </location>
</feature>
<feature type="compositionally biased region" description="Gly residues" evidence="1">
    <location>
        <begin position="147"/>
        <end position="163"/>
    </location>
</feature>
<feature type="compositionally biased region" description="Gly residues" evidence="1">
    <location>
        <begin position="211"/>
        <end position="226"/>
    </location>
</feature>
<name>A0ABR4GFJ9_9EURO</name>
<feature type="transmembrane region" description="Helical" evidence="2">
    <location>
        <begin position="562"/>
        <end position="585"/>
    </location>
</feature>
<evidence type="ECO:0000259" key="4">
    <source>
        <dbReference type="SMART" id="SM00014"/>
    </source>
</evidence>
<keyword evidence="6" id="KW-1185">Reference proteome</keyword>
<feature type="transmembrane region" description="Helical" evidence="2">
    <location>
        <begin position="716"/>
        <end position="735"/>
    </location>
</feature>
<keyword evidence="2" id="KW-0472">Membrane</keyword>
<feature type="compositionally biased region" description="Polar residues" evidence="1">
    <location>
        <begin position="228"/>
        <end position="238"/>
    </location>
</feature>
<keyword evidence="2" id="KW-0812">Transmembrane</keyword>
<protein>
    <submittedName>
        <fullName evidence="5">Ubiquitin 3 binding protein But2 C-terminal domain-containing protein</fullName>
    </submittedName>
</protein>
<sequence length="924" mass="95491">MRNFAAFAAFAAGANALVPRDTSCCFGLTASGEASGPVGQLDDGQNRIGGDLPAGQYCIDTDGSITDGNGRGCILTPPTTQFQCDEGASPSPGFSVNSNGQLEYDGSTDFVACETGQNGGLNIYTTESDDVTNCRTVQLIANSCSGSGTGTGSSSIPGGGGGQSSSAPQPSSTVPIVSPSPSAPGSEGPGGGGGSATPPVVSPSSTSPAEGPGGGGGGGGGGGEEGGSTVTPSPTSPGDGTDCSLCETTTVLTTVIVPCSSSETPGVPGESGTPGVPGGESPTPSGPGQTQPPSSETPGVPGESGTPGVPGGESPTPSGPGETQPPSTETPGVPGESNTPGVPGSESPGPSLPPSETSPPPTSQPPQPQPSGECCQTDLSGDYEFPHLIVPVDSSSPDDAIGTSFNGTVSSTVSTIFNFDIPASDAGRTCSLVFLFPKQEDLETSAFSFSGDGKVTFGAVSEPATQSTTFNNAPSISQNLGDFTIAPGNSYAISTFECPAGQTVGYEITNSGSTSFEFFEDYNPSPACVVGFYILDRIEPYHQHFSLNNISLQYPYAVHERISIFAAVACSGGGPLVIIAIYTLFIDGLFSHNKPIHQSTGKRKFMGPYRWKDRLWEFNCGFLGLVLSQAICFVITQALKNACGKPRPDIIDRCQPREGSLDGSPYGLSNISICTGDPHLLKDGFRSWPSASFAGLFYLSLWVGGKLHIMDNKGEVWKLFLVMLPCLGATLIAVSRIMDARHHPFDVITGSLLGIICASLSYRQYFPSLAEPWKKGRAHPIRSWGTTPTYPDAVRYEGAAGESTEALRNPAQERLHRPDPPDNTEAGFASTYPPPHPYVTNVYPRRAHGDTYSSSSEEDVSNGYEMQEGYARTNNPGVSGHLPTYEPEMAYQSRTQAATPEPGPLHPESLTIAPGGRPHEGGPI</sequence>
<evidence type="ECO:0000256" key="2">
    <source>
        <dbReference type="SAM" id="Phobius"/>
    </source>
</evidence>
<feature type="compositionally biased region" description="Low complexity" evidence="1">
    <location>
        <begin position="263"/>
        <end position="322"/>
    </location>
</feature>
<feature type="transmembrane region" description="Helical" evidence="2">
    <location>
        <begin position="615"/>
        <end position="639"/>
    </location>
</feature>
<evidence type="ECO:0000256" key="3">
    <source>
        <dbReference type="SAM" id="SignalP"/>
    </source>
</evidence>
<comment type="caution">
    <text evidence="5">The sequence shown here is derived from an EMBL/GenBank/DDBJ whole genome shotgun (WGS) entry which is preliminary data.</text>
</comment>
<gene>
    <name evidence="5" type="ORF">BJX66DRAFT_323013</name>
</gene>
<dbReference type="SUPFAM" id="SSF48317">
    <property type="entry name" value="Acid phosphatase/Vanadium-dependent haloperoxidase"/>
    <property type="match status" value="1"/>
</dbReference>
<dbReference type="InterPro" id="IPR054508">
    <property type="entry name" value="PIR1-like_C"/>
</dbReference>
<dbReference type="PANTHER" id="PTHR39613">
    <property type="entry name" value="ANCHORED CELL WALL PROTEIN, PUTATIVE (AFU_ORTHOLOGUE AFUA_4G08960)-RELATED"/>
    <property type="match status" value="1"/>
</dbReference>
<dbReference type="SMART" id="SM00014">
    <property type="entry name" value="acidPPc"/>
    <property type="match status" value="1"/>
</dbReference>
<dbReference type="EMBL" id="JBFTWV010000016">
    <property type="protein sequence ID" value="KAL2797832.1"/>
    <property type="molecule type" value="Genomic_DNA"/>
</dbReference>
<feature type="compositionally biased region" description="Low complexity" evidence="1">
    <location>
        <begin position="196"/>
        <end position="210"/>
    </location>
</feature>
<feature type="compositionally biased region" description="Pro residues" evidence="1">
    <location>
        <begin position="350"/>
        <end position="369"/>
    </location>
</feature>
<proteinExistence type="predicted"/>
<feature type="region of interest" description="Disordered" evidence="1">
    <location>
        <begin position="145"/>
        <end position="244"/>
    </location>
</feature>
<evidence type="ECO:0000256" key="1">
    <source>
        <dbReference type="SAM" id="MobiDB-lite"/>
    </source>
</evidence>
<feature type="region of interest" description="Disordered" evidence="1">
    <location>
        <begin position="799"/>
        <end position="837"/>
    </location>
</feature>
<dbReference type="Pfam" id="PF01569">
    <property type="entry name" value="PAP2"/>
    <property type="match status" value="1"/>
</dbReference>
<dbReference type="InterPro" id="IPR036938">
    <property type="entry name" value="PAP2/HPO_sf"/>
</dbReference>
<dbReference type="Pfam" id="PF22799">
    <property type="entry name" value="PIR1-like_C"/>
    <property type="match status" value="1"/>
</dbReference>
<feature type="compositionally biased region" description="Basic and acidic residues" evidence="1">
    <location>
        <begin position="811"/>
        <end position="820"/>
    </location>
</feature>
<feature type="region of interest" description="Disordered" evidence="1">
    <location>
        <begin position="259"/>
        <end position="380"/>
    </location>
</feature>
<dbReference type="PANTHER" id="PTHR39613:SF1">
    <property type="entry name" value="ANCHORED CELL WALL PROTEIN, PUTATIVE (AFU_ORTHOLOGUE AFUA_4G08960)-RELATED"/>
    <property type="match status" value="1"/>
</dbReference>
<feature type="compositionally biased region" description="Low complexity" evidence="1">
    <location>
        <begin position="164"/>
        <end position="186"/>
    </location>
</feature>
<evidence type="ECO:0000313" key="5">
    <source>
        <dbReference type="EMBL" id="KAL2797832.1"/>
    </source>
</evidence>